<dbReference type="PRINTS" id="PR01036">
    <property type="entry name" value="TCRTETB"/>
</dbReference>
<evidence type="ECO:0000256" key="1">
    <source>
        <dbReference type="ARBA" id="ARBA00004651"/>
    </source>
</evidence>
<dbReference type="RefSeq" id="WP_344039702.1">
    <property type="nucleotide sequence ID" value="NZ_BAAAKE010000018.1"/>
</dbReference>
<evidence type="ECO:0000256" key="4">
    <source>
        <dbReference type="ARBA" id="ARBA00023136"/>
    </source>
</evidence>
<feature type="transmembrane region" description="Helical" evidence="5">
    <location>
        <begin position="165"/>
        <end position="185"/>
    </location>
</feature>
<feature type="transmembrane region" description="Helical" evidence="5">
    <location>
        <begin position="398"/>
        <end position="421"/>
    </location>
</feature>
<dbReference type="PROSITE" id="PS50850">
    <property type="entry name" value="MFS"/>
    <property type="match status" value="1"/>
</dbReference>
<evidence type="ECO:0000256" key="5">
    <source>
        <dbReference type="SAM" id="Phobius"/>
    </source>
</evidence>
<dbReference type="InterPro" id="IPR020846">
    <property type="entry name" value="MFS_dom"/>
</dbReference>
<dbReference type="PANTHER" id="PTHR42718">
    <property type="entry name" value="MAJOR FACILITATOR SUPERFAMILY MULTIDRUG TRANSPORTER MFSC"/>
    <property type="match status" value="1"/>
</dbReference>
<evidence type="ECO:0000256" key="2">
    <source>
        <dbReference type="ARBA" id="ARBA00022692"/>
    </source>
</evidence>
<accession>A0ABV9Y019</accession>
<evidence type="ECO:0000313" key="8">
    <source>
        <dbReference type="Proteomes" id="UP001595833"/>
    </source>
</evidence>
<dbReference type="InterPro" id="IPR036259">
    <property type="entry name" value="MFS_trans_sf"/>
</dbReference>
<feature type="transmembrane region" description="Helical" evidence="5">
    <location>
        <begin position="263"/>
        <end position="288"/>
    </location>
</feature>
<organism evidence="7 8">
    <name type="scientific">Saccharothrix xinjiangensis</name>
    <dbReference type="NCBI Taxonomy" id="204798"/>
    <lineage>
        <taxon>Bacteria</taxon>
        <taxon>Bacillati</taxon>
        <taxon>Actinomycetota</taxon>
        <taxon>Actinomycetes</taxon>
        <taxon>Pseudonocardiales</taxon>
        <taxon>Pseudonocardiaceae</taxon>
        <taxon>Saccharothrix</taxon>
    </lineage>
</organism>
<name>A0ABV9Y019_9PSEU</name>
<evidence type="ECO:0000259" key="6">
    <source>
        <dbReference type="PROSITE" id="PS50850"/>
    </source>
</evidence>
<keyword evidence="8" id="KW-1185">Reference proteome</keyword>
<sequence>MTRAWSGLAVMLLAAFMDVVDSTIVGVALPGIQRTLGADGAELQWIDAAYPLAFALVLITGGRLGDLRGRRPVFLAGVAGFTAASALSGLATTPEVLVAGRVLQGVAAAVMVPQVLGHLRAAFPPRARGAAFGLYGAVLALAAVSGPLLGGLLTGADLFGLGWRAIFLVNVPIGVLTLAAGLLLLPRPPARAGPTALDLTGVVLLAAALLALLYPLVQGREHGGTWWLACAVAPLLVVFRAHERRVTAGGGAPLVRPGLLADRAVSVGLLVGLVFSAGGKFGFVLSVHLQTGLGADPSEVGVAFVPFAVGVVAGSVTRAGPRRSPEHTAIRTGMAVMIGGLVATTLTVRWWGPDLHAWQLAPGLLLAGAGLAVVTAALVDLVLGAVPEHEAGSVSGLVNTSFQLGTAIGIAVVGSVFYAVVGNAVTTAADHRAHNLPTSWSTRPEAAAAVRCLAAEHAEAATTGTRPSRCTIPADPEIRRLAEDAAADAVRHGFARATERGLWATTGILVLGLAAAGALPSRRPRIRSGAAAR</sequence>
<comment type="subcellular location">
    <subcellularLocation>
        <location evidence="1">Cell membrane</location>
        <topology evidence="1">Multi-pass membrane protein</topology>
    </subcellularLocation>
</comment>
<feature type="transmembrane region" description="Helical" evidence="5">
    <location>
        <begin position="197"/>
        <end position="217"/>
    </location>
</feature>
<comment type="caution">
    <text evidence="7">The sequence shown here is derived from an EMBL/GenBank/DDBJ whole genome shotgun (WGS) entry which is preliminary data.</text>
</comment>
<keyword evidence="4 5" id="KW-0472">Membrane</keyword>
<dbReference type="InterPro" id="IPR011701">
    <property type="entry name" value="MFS"/>
</dbReference>
<evidence type="ECO:0000313" key="7">
    <source>
        <dbReference type="EMBL" id="MFC5056015.1"/>
    </source>
</evidence>
<protein>
    <submittedName>
        <fullName evidence="7">MFS transporter</fullName>
    </submittedName>
</protein>
<dbReference type="EMBL" id="JBHSJB010000017">
    <property type="protein sequence ID" value="MFC5056015.1"/>
    <property type="molecule type" value="Genomic_DNA"/>
</dbReference>
<feature type="transmembrane region" description="Helical" evidence="5">
    <location>
        <begin position="332"/>
        <end position="352"/>
    </location>
</feature>
<feature type="transmembrane region" description="Helical" evidence="5">
    <location>
        <begin position="501"/>
        <end position="519"/>
    </location>
</feature>
<dbReference type="Pfam" id="PF07690">
    <property type="entry name" value="MFS_1"/>
    <property type="match status" value="1"/>
</dbReference>
<dbReference type="Proteomes" id="UP001595833">
    <property type="component" value="Unassembled WGS sequence"/>
</dbReference>
<dbReference type="SUPFAM" id="SSF103473">
    <property type="entry name" value="MFS general substrate transporter"/>
    <property type="match status" value="1"/>
</dbReference>
<feature type="transmembrane region" description="Helical" evidence="5">
    <location>
        <begin position="98"/>
        <end position="119"/>
    </location>
</feature>
<dbReference type="CDD" id="cd17321">
    <property type="entry name" value="MFS_MMR_MDR_like"/>
    <property type="match status" value="1"/>
</dbReference>
<proteinExistence type="predicted"/>
<feature type="transmembrane region" description="Helical" evidence="5">
    <location>
        <begin position="300"/>
        <end position="320"/>
    </location>
</feature>
<feature type="transmembrane region" description="Helical" evidence="5">
    <location>
        <begin position="223"/>
        <end position="242"/>
    </location>
</feature>
<gene>
    <name evidence="7" type="ORF">ACFPFM_19940</name>
</gene>
<reference evidence="8" key="1">
    <citation type="journal article" date="2019" name="Int. J. Syst. Evol. Microbiol.">
        <title>The Global Catalogue of Microorganisms (GCM) 10K type strain sequencing project: providing services to taxonomists for standard genome sequencing and annotation.</title>
        <authorList>
            <consortium name="The Broad Institute Genomics Platform"/>
            <consortium name="The Broad Institute Genome Sequencing Center for Infectious Disease"/>
            <person name="Wu L."/>
            <person name="Ma J."/>
        </authorList>
    </citation>
    <scope>NUCLEOTIDE SEQUENCE [LARGE SCALE GENOMIC DNA]</scope>
    <source>
        <strain evidence="8">KCTC 12848</strain>
    </source>
</reference>
<dbReference type="Gene3D" id="1.20.1720.10">
    <property type="entry name" value="Multidrug resistance protein D"/>
    <property type="match status" value="2"/>
</dbReference>
<feature type="domain" description="Major facilitator superfamily (MFS) profile" evidence="6">
    <location>
        <begin position="7"/>
        <end position="447"/>
    </location>
</feature>
<feature type="transmembrane region" description="Helical" evidence="5">
    <location>
        <begin position="72"/>
        <end position="92"/>
    </location>
</feature>
<feature type="transmembrane region" description="Helical" evidence="5">
    <location>
        <begin position="364"/>
        <end position="386"/>
    </location>
</feature>
<feature type="transmembrane region" description="Helical" evidence="5">
    <location>
        <begin position="131"/>
        <end position="153"/>
    </location>
</feature>
<keyword evidence="2 5" id="KW-0812">Transmembrane</keyword>
<dbReference type="PANTHER" id="PTHR42718:SF39">
    <property type="entry name" value="ACTINORHODIN TRANSPORTER-RELATED"/>
    <property type="match status" value="1"/>
</dbReference>
<evidence type="ECO:0000256" key="3">
    <source>
        <dbReference type="ARBA" id="ARBA00022989"/>
    </source>
</evidence>
<keyword evidence="3 5" id="KW-1133">Transmembrane helix</keyword>
<feature type="transmembrane region" description="Helical" evidence="5">
    <location>
        <begin position="46"/>
        <end position="65"/>
    </location>
</feature>